<sequence>SQCGTSNTPPHVEDRTSWNVESTTTGAPNMGVDDDVLQDLERMEKESDLDDILNYRSAAEFEMQEYLSRYSTPNNGRSHTDISAEKSGNDENNVKSRGWLNWLSRGMLGAGVAFGDVWLYTMVTGTVLGNNGWRKVMEMILS</sequence>
<dbReference type="AlphaFoldDB" id="A0A2K3PEE9"/>
<feature type="region of interest" description="Disordered" evidence="1">
    <location>
        <begin position="69"/>
        <end position="92"/>
    </location>
</feature>
<name>A0A2K3PEE9_TRIPR</name>
<organism evidence="2 3">
    <name type="scientific">Trifolium pratense</name>
    <name type="common">Red clover</name>
    <dbReference type="NCBI Taxonomy" id="57577"/>
    <lineage>
        <taxon>Eukaryota</taxon>
        <taxon>Viridiplantae</taxon>
        <taxon>Streptophyta</taxon>
        <taxon>Embryophyta</taxon>
        <taxon>Tracheophyta</taxon>
        <taxon>Spermatophyta</taxon>
        <taxon>Magnoliopsida</taxon>
        <taxon>eudicotyledons</taxon>
        <taxon>Gunneridae</taxon>
        <taxon>Pentapetalae</taxon>
        <taxon>rosids</taxon>
        <taxon>fabids</taxon>
        <taxon>Fabales</taxon>
        <taxon>Fabaceae</taxon>
        <taxon>Papilionoideae</taxon>
        <taxon>50 kb inversion clade</taxon>
        <taxon>NPAAA clade</taxon>
        <taxon>Hologalegina</taxon>
        <taxon>IRL clade</taxon>
        <taxon>Trifolieae</taxon>
        <taxon>Trifolium</taxon>
    </lineage>
</organism>
<dbReference type="STRING" id="57577.A0A2K3PEE9"/>
<comment type="caution">
    <text evidence="2">The sequence shown here is derived from an EMBL/GenBank/DDBJ whole genome shotgun (WGS) entry which is preliminary data.</text>
</comment>
<dbReference type="EMBL" id="ASHM01006258">
    <property type="protein sequence ID" value="PNY13673.1"/>
    <property type="molecule type" value="Genomic_DNA"/>
</dbReference>
<dbReference type="Proteomes" id="UP000236291">
    <property type="component" value="Unassembled WGS sequence"/>
</dbReference>
<feature type="non-terminal residue" evidence="2">
    <location>
        <position position="1"/>
    </location>
</feature>
<reference evidence="2 3" key="2">
    <citation type="journal article" date="2017" name="Front. Plant Sci.">
        <title>Gene Classification and Mining of Molecular Markers Useful in Red Clover (Trifolium pratense) Breeding.</title>
        <authorList>
            <person name="Istvanek J."/>
            <person name="Dluhosova J."/>
            <person name="Dluhos P."/>
            <person name="Patkova L."/>
            <person name="Nedelnik J."/>
            <person name="Repkova J."/>
        </authorList>
    </citation>
    <scope>NUCLEOTIDE SEQUENCE [LARGE SCALE GENOMIC DNA]</scope>
    <source>
        <strain evidence="3">cv. Tatra</strain>
        <tissue evidence="2">Young leaves</tissue>
    </source>
</reference>
<gene>
    <name evidence="2" type="ORF">L195_g010335</name>
</gene>
<feature type="compositionally biased region" description="Basic and acidic residues" evidence="1">
    <location>
        <begin position="78"/>
        <end position="92"/>
    </location>
</feature>
<protein>
    <submittedName>
        <fullName evidence="2">Uncharacterized protein</fullName>
    </submittedName>
</protein>
<evidence type="ECO:0000313" key="3">
    <source>
        <dbReference type="Proteomes" id="UP000236291"/>
    </source>
</evidence>
<reference evidence="2 3" key="1">
    <citation type="journal article" date="2014" name="Am. J. Bot.">
        <title>Genome assembly and annotation for red clover (Trifolium pratense; Fabaceae).</title>
        <authorList>
            <person name="Istvanek J."/>
            <person name="Jaros M."/>
            <person name="Krenek A."/>
            <person name="Repkova J."/>
        </authorList>
    </citation>
    <scope>NUCLEOTIDE SEQUENCE [LARGE SCALE GENOMIC DNA]</scope>
    <source>
        <strain evidence="3">cv. Tatra</strain>
        <tissue evidence="2">Young leaves</tissue>
    </source>
</reference>
<accession>A0A2K3PEE9</accession>
<dbReference type="ExpressionAtlas" id="A0A2K3PEE9">
    <property type="expression patterns" value="baseline"/>
</dbReference>
<evidence type="ECO:0000256" key="1">
    <source>
        <dbReference type="SAM" id="MobiDB-lite"/>
    </source>
</evidence>
<feature type="compositionally biased region" description="Polar residues" evidence="1">
    <location>
        <begin position="17"/>
        <end position="27"/>
    </location>
</feature>
<feature type="region of interest" description="Disordered" evidence="1">
    <location>
        <begin position="1"/>
        <end position="32"/>
    </location>
</feature>
<evidence type="ECO:0000313" key="2">
    <source>
        <dbReference type="EMBL" id="PNY13673.1"/>
    </source>
</evidence>
<proteinExistence type="predicted"/>